<evidence type="ECO:0008006" key="3">
    <source>
        <dbReference type="Google" id="ProtNLM"/>
    </source>
</evidence>
<keyword evidence="1" id="KW-0472">Membrane</keyword>
<sequence length="293" mass="33291">MAADGTDGAEYDKKRRTMMNKLLRHAVCGLLVLGALSCARHTIIPDSELALIFRDAFLANAYISNENIRTDSLRIYEPIFARYGYTTEDVYYTIGNFSKRKSARLGDVVERAIDLLEAEGKVYNREVAILDTIDNVAQRTFTHTVYADSLIRVSSLRDTARLSFTFDVVPGEYTVSLKYLVDSLDRNTRGLKGSAWLERADGSRSNLYTVTLRRGREERFMRTFTPDTTHRRLRVDLLDFGQTPARPSVTVSDLKVTYTMPAADAVDSLYRRQLNIRIFADEFFRAAHPADSL</sequence>
<accession>A0A8S5S3A9</accession>
<dbReference type="EMBL" id="BK032514">
    <property type="protein sequence ID" value="DAF45433.1"/>
    <property type="molecule type" value="Genomic_DNA"/>
</dbReference>
<evidence type="ECO:0000256" key="1">
    <source>
        <dbReference type="SAM" id="Phobius"/>
    </source>
</evidence>
<proteinExistence type="predicted"/>
<keyword evidence="1" id="KW-1133">Transmembrane helix</keyword>
<keyword evidence="1" id="KW-0812">Transmembrane</keyword>
<reference evidence="2" key="1">
    <citation type="journal article" date="2021" name="Proc. Natl. Acad. Sci. U.S.A.">
        <title>A Catalog of Tens of Thousands of Viruses from Human Metagenomes Reveals Hidden Associations with Chronic Diseases.</title>
        <authorList>
            <person name="Tisza M.J."/>
            <person name="Buck C.B."/>
        </authorList>
    </citation>
    <scope>NUCLEOTIDE SEQUENCE</scope>
    <source>
        <strain evidence="2">CtBLh2</strain>
    </source>
</reference>
<evidence type="ECO:0000313" key="2">
    <source>
        <dbReference type="EMBL" id="DAF45433.1"/>
    </source>
</evidence>
<protein>
    <recommendedName>
        <fullName evidence="3">DUF4296 domain-containing protein</fullName>
    </recommendedName>
</protein>
<feature type="transmembrane region" description="Helical" evidence="1">
    <location>
        <begin position="22"/>
        <end position="43"/>
    </location>
</feature>
<name>A0A8S5S3A9_9CAUD</name>
<organism evidence="2">
    <name type="scientific">Siphoviridae sp. ctBLh2</name>
    <dbReference type="NCBI Taxonomy" id="2827803"/>
    <lineage>
        <taxon>Viruses</taxon>
        <taxon>Duplodnaviria</taxon>
        <taxon>Heunggongvirae</taxon>
        <taxon>Uroviricota</taxon>
        <taxon>Caudoviricetes</taxon>
    </lineage>
</organism>